<sequence length="378" mass="42282">MMRWTTTIFALMTATQVMANPETMPEQDVFNIPVEAIHPDALPKPPELQQTEQEQQNAMREQLARQGDAGPLLLDSSPDLLALLERSAEQTEQLLAEEEAALEQEQEGSDIYRQMQKQYAPQQSFKRQPGGALMVPVAMGLMNRIATNYQIASVRTADETASIETNEGWVYITPTTPLPISIIVSEEGVPESEVNVTIVPLEVPPTMIQLEVALTNDMVAKGHAFQQEREAHATLKAAVAAGKRKKDNPRHVNRIKDLLTTVARQKIPMGFEFVNGRHVKSPFDRPCTVPIYQRTGQRLSSSREHIDVVLIHNNSTRPYQVREEMCLSKDALAVGIINKSLLMPGEETEIYIVRDKMKMALELQTPERPRLTLSSAEG</sequence>
<evidence type="ECO:0000256" key="2">
    <source>
        <dbReference type="SAM" id="MobiDB-lite"/>
    </source>
</evidence>
<dbReference type="AlphaFoldDB" id="A0A8J6QIN1"/>
<keyword evidence="1" id="KW-0175">Coiled coil</keyword>
<dbReference type="RefSeq" id="WP_191144516.1">
    <property type="nucleotide sequence ID" value="NZ_JACXAF010000009.1"/>
</dbReference>
<proteinExistence type="predicted"/>
<name>A0A8J6QIN1_9GAMM</name>
<evidence type="ECO:0000313" key="4">
    <source>
        <dbReference type="EMBL" id="MBD1389408.1"/>
    </source>
</evidence>
<keyword evidence="3" id="KW-0732">Signal</keyword>
<feature type="signal peptide" evidence="3">
    <location>
        <begin position="1"/>
        <end position="19"/>
    </location>
</feature>
<organism evidence="4 5">
    <name type="scientific">Neiella litorisoli</name>
    <dbReference type="NCBI Taxonomy" id="2771431"/>
    <lineage>
        <taxon>Bacteria</taxon>
        <taxon>Pseudomonadati</taxon>
        <taxon>Pseudomonadota</taxon>
        <taxon>Gammaproteobacteria</taxon>
        <taxon>Alteromonadales</taxon>
        <taxon>Echinimonadaceae</taxon>
        <taxon>Neiella</taxon>
    </lineage>
</organism>
<dbReference type="Proteomes" id="UP000638014">
    <property type="component" value="Unassembled WGS sequence"/>
</dbReference>
<feature type="compositionally biased region" description="Low complexity" evidence="2">
    <location>
        <begin position="47"/>
        <end position="56"/>
    </location>
</feature>
<evidence type="ECO:0000313" key="5">
    <source>
        <dbReference type="Proteomes" id="UP000638014"/>
    </source>
</evidence>
<evidence type="ECO:0000256" key="3">
    <source>
        <dbReference type="SAM" id="SignalP"/>
    </source>
</evidence>
<accession>A0A8J6QIN1</accession>
<dbReference type="EMBL" id="JACXAF010000009">
    <property type="protein sequence ID" value="MBD1389408.1"/>
    <property type="molecule type" value="Genomic_DNA"/>
</dbReference>
<feature type="region of interest" description="Disordered" evidence="2">
    <location>
        <begin position="38"/>
        <end position="62"/>
    </location>
</feature>
<protein>
    <submittedName>
        <fullName evidence="4">Type-F conjugative transfer system secretin TraK</fullName>
    </submittedName>
</protein>
<gene>
    <name evidence="4" type="ORF">IC617_08215</name>
</gene>
<comment type="caution">
    <text evidence="4">The sequence shown here is derived from an EMBL/GenBank/DDBJ whole genome shotgun (WGS) entry which is preliminary data.</text>
</comment>
<evidence type="ECO:0000256" key="1">
    <source>
        <dbReference type="SAM" id="Coils"/>
    </source>
</evidence>
<feature type="chain" id="PRO_5035296445" evidence="3">
    <location>
        <begin position="20"/>
        <end position="378"/>
    </location>
</feature>
<keyword evidence="5" id="KW-1185">Reference proteome</keyword>
<feature type="coiled-coil region" evidence="1">
    <location>
        <begin position="81"/>
        <end position="108"/>
    </location>
</feature>
<reference evidence="4" key="1">
    <citation type="submission" date="2020-09" db="EMBL/GenBank/DDBJ databases">
        <title>A novel bacterium of genus Neiella, isolated from South China Sea.</title>
        <authorList>
            <person name="Huang H."/>
            <person name="Mo K."/>
            <person name="Hu Y."/>
        </authorList>
    </citation>
    <scope>NUCLEOTIDE SEQUENCE</scope>
    <source>
        <strain evidence="4">HB171785</strain>
    </source>
</reference>